<organism evidence="2">
    <name type="scientific">Oryza barthii</name>
    <dbReference type="NCBI Taxonomy" id="65489"/>
    <lineage>
        <taxon>Eukaryota</taxon>
        <taxon>Viridiplantae</taxon>
        <taxon>Streptophyta</taxon>
        <taxon>Embryophyta</taxon>
        <taxon>Tracheophyta</taxon>
        <taxon>Spermatophyta</taxon>
        <taxon>Magnoliopsida</taxon>
        <taxon>Liliopsida</taxon>
        <taxon>Poales</taxon>
        <taxon>Poaceae</taxon>
        <taxon>BOP clade</taxon>
        <taxon>Oryzoideae</taxon>
        <taxon>Oryzeae</taxon>
        <taxon>Oryzinae</taxon>
        <taxon>Oryza</taxon>
    </lineage>
</organism>
<reference evidence="2" key="2">
    <citation type="submission" date="2015-03" db="UniProtKB">
        <authorList>
            <consortium name="EnsemblPlants"/>
        </authorList>
    </citation>
    <scope>IDENTIFICATION</scope>
</reference>
<sequence length="105" mass="11497">MDKVVELMEVRADAGDAADRGGWEQRYIQRTQKTPTGGGRGGRLAYIGDAMTALGEGDDRDGRKRRSGEHWQKKRPWRKPQERGAPPSMDNGPTVSDSASSPATN</sequence>
<dbReference type="Gramene" id="OBART07G07010.1">
    <property type="protein sequence ID" value="OBART07G07010.1"/>
    <property type="gene ID" value="OBART07G07010"/>
</dbReference>
<dbReference type="Proteomes" id="UP000026960">
    <property type="component" value="Chromosome 7"/>
</dbReference>
<reference evidence="2" key="1">
    <citation type="journal article" date="2009" name="Rice">
        <title>De Novo Next Generation Sequencing of Plant Genomes.</title>
        <authorList>
            <person name="Rounsley S."/>
            <person name="Marri P.R."/>
            <person name="Yu Y."/>
            <person name="He R."/>
            <person name="Sisneros N."/>
            <person name="Goicoechea J.L."/>
            <person name="Lee S.J."/>
            <person name="Angelova A."/>
            <person name="Kudrna D."/>
            <person name="Luo M."/>
            <person name="Affourtit J."/>
            <person name="Desany B."/>
            <person name="Knight J."/>
            <person name="Niazi F."/>
            <person name="Egholm M."/>
            <person name="Wing R.A."/>
        </authorList>
    </citation>
    <scope>NUCLEOTIDE SEQUENCE [LARGE SCALE GENOMIC DNA]</scope>
    <source>
        <strain evidence="2">cv. IRGC 105608</strain>
    </source>
</reference>
<feature type="compositionally biased region" description="Polar residues" evidence="1">
    <location>
        <begin position="91"/>
        <end position="105"/>
    </location>
</feature>
<feature type="compositionally biased region" description="Basic residues" evidence="1">
    <location>
        <begin position="63"/>
        <end position="78"/>
    </location>
</feature>
<evidence type="ECO:0000256" key="1">
    <source>
        <dbReference type="SAM" id="MobiDB-lite"/>
    </source>
</evidence>
<dbReference type="PaxDb" id="65489-OBART07G07010.1"/>
<dbReference type="eggNOG" id="ENOG502SCMZ">
    <property type="taxonomic scope" value="Eukaryota"/>
</dbReference>
<accession>A0A0D3GNK8</accession>
<name>A0A0D3GNK8_9ORYZ</name>
<evidence type="ECO:0000313" key="3">
    <source>
        <dbReference type="Proteomes" id="UP000026960"/>
    </source>
</evidence>
<dbReference type="HOGENOM" id="CLU_2240708_0_0_1"/>
<protein>
    <submittedName>
        <fullName evidence="2">Uncharacterized protein</fullName>
    </submittedName>
</protein>
<keyword evidence="3" id="KW-1185">Reference proteome</keyword>
<dbReference type="AlphaFoldDB" id="A0A0D3GNK8"/>
<dbReference type="EnsemblPlants" id="OBART07G07010.1">
    <property type="protein sequence ID" value="OBART07G07010.1"/>
    <property type="gene ID" value="OBART07G07010"/>
</dbReference>
<proteinExistence type="predicted"/>
<evidence type="ECO:0000313" key="2">
    <source>
        <dbReference type="EnsemblPlants" id="OBART07G07010.1"/>
    </source>
</evidence>
<feature type="region of interest" description="Disordered" evidence="1">
    <location>
        <begin position="16"/>
        <end position="105"/>
    </location>
</feature>